<protein>
    <recommendedName>
        <fullName evidence="1">GGDEF domain-containing protein</fullName>
    </recommendedName>
</protein>
<dbReference type="Proteomes" id="UP000008311">
    <property type="component" value="Unassembled WGS sequence"/>
</dbReference>
<dbReference type="Gene3D" id="3.30.70.270">
    <property type="match status" value="1"/>
</dbReference>
<dbReference type="PANTHER" id="PTHR45138:SF9">
    <property type="entry name" value="DIGUANYLATE CYCLASE DGCM-RELATED"/>
    <property type="match status" value="1"/>
</dbReference>
<feature type="non-terminal residue" evidence="2">
    <location>
        <position position="1"/>
    </location>
</feature>
<dbReference type="InterPro" id="IPR050469">
    <property type="entry name" value="Diguanylate_Cyclase"/>
</dbReference>
<dbReference type="CDD" id="cd01949">
    <property type="entry name" value="GGDEF"/>
    <property type="match status" value="1"/>
</dbReference>
<dbReference type="InterPro" id="IPR029787">
    <property type="entry name" value="Nucleotide_cyclase"/>
</dbReference>
<organism evidence="2 3">
    <name type="scientific">Ricinus communis</name>
    <name type="common">Castor bean</name>
    <dbReference type="NCBI Taxonomy" id="3988"/>
    <lineage>
        <taxon>Eukaryota</taxon>
        <taxon>Viridiplantae</taxon>
        <taxon>Streptophyta</taxon>
        <taxon>Embryophyta</taxon>
        <taxon>Tracheophyta</taxon>
        <taxon>Spermatophyta</taxon>
        <taxon>Magnoliopsida</taxon>
        <taxon>eudicotyledons</taxon>
        <taxon>Gunneridae</taxon>
        <taxon>Pentapetalae</taxon>
        <taxon>rosids</taxon>
        <taxon>fabids</taxon>
        <taxon>Malpighiales</taxon>
        <taxon>Euphorbiaceae</taxon>
        <taxon>Acalyphoideae</taxon>
        <taxon>Acalypheae</taxon>
        <taxon>Ricinus</taxon>
    </lineage>
</organism>
<proteinExistence type="predicted"/>
<dbReference type="SUPFAM" id="SSF55073">
    <property type="entry name" value="Nucleotide cyclase"/>
    <property type="match status" value="1"/>
</dbReference>
<dbReference type="NCBIfam" id="TIGR00254">
    <property type="entry name" value="GGDEF"/>
    <property type="match status" value="1"/>
</dbReference>
<dbReference type="EMBL" id="EQ992020">
    <property type="protein sequence ID" value="EEF22644.1"/>
    <property type="molecule type" value="Genomic_DNA"/>
</dbReference>
<dbReference type="PROSITE" id="PS50887">
    <property type="entry name" value="GGDEF"/>
    <property type="match status" value="1"/>
</dbReference>
<dbReference type="Pfam" id="PF00990">
    <property type="entry name" value="GGDEF"/>
    <property type="match status" value="1"/>
</dbReference>
<dbReference type="InterPro" id="IPR000160">
    <property type="entry name" value="GGDEF_dom"/>
</dbReference>
<evidence type="ECO:0000313" key="2">
    <source>
        <dbReference type="EMBL" id="EEF22644.1"/>
    </source>
</evidence>
<reference evidence="3" key="1">
    <citation type="journal article" date="2010" name="Nat. Biotechnol.">
        <title>Draft genome sequence of the oilseed species Ricinus communis.</title>
        <authorList>
            <person name="Chan A.P."/>
            <person name="Crabtree J."/>
            <person name="Zhao Q."/>
            <person name="Lorenzi H."/>
            <person name="Orvis J."/>
            <person name="Puiu D."/>
            <person name="Melake-Berhan A."/>
            <person name="Jones K.M."/>
            <person name="Redman J."/>
            <person name="Chen G."/>
            <person name="Cahoon E.B."/>
            <person name="Gedil M."/>
            <person name="Stanke M."/>
            <person name="Haas B.J."/>
            <person name="Wortman J.R."/>
            <person name="Fraser-Liggett C.M."/>
            <person name="Ravel J."/>
            <person name="Rabinowicz P.D."/>
        </authorList>
    </citation>
    <scope>NUCLEOTIDE SEQUENCE [LARGE SCALE GENOMIC DNA]</scope>
    <source>
        <strain evidence="3">cv. Hale</strain>
    </source>
</reference>
<name>B9TNC1_RICCO</name>
<evidence type="ECO:0000259" key="1">
    <source>
        <dbReference type="PROSITE" id="PS50887"/>
    </source>
</evidence>
<gene>
    <name evidence="2" type="ORF">RCOM_1991530</name>
</gene>
<dbReference type="PANTHER" id="PTHR45138">
    <property type="entry name" value="REGULATORY COMPONENTS OF SENSORY TRANSDUCTION SYSTEM"/>
    <property type="match status" value="1"/>
</dbReference>
<dbReference type="InterPro" id="IPR043128">
    <property type="entry name" value="Rev_trsase/Diguanyl_cyclase"/>
</dbReference>
<sequence>INDAHGHAAGDAVLRDFGEVCRHATRQTDIAGRIGGEEFLVVFPSTPVEHGVSAVERMRRQVMTRRVQVAGDRAIRYSFSAGVCKVETSDDLNTTLARADSALYSAKREGRNRTVAWTAPLQ</sequence>
<dbReference type="STRING" id="3988.B9TNC1"/>
<accession>B9TNC1</accession>
<dbReference type="SMART" id="SM00267">
    <property type="entry name" value="GGDEF"/>
    <property type="match status" value="1"/>
</dbReference>
<evidence type="ECO:0000313" key="3">
    <source>
        <dbReference type="Proteomes" id="UP000008311"/>
    </source>
</evidence>
<dbReference type="InParanoid" id="B9TNC1"/>
<keyword evidence="3" id="KW-1185">Reference proteome</keyword>
<dbReference type="AlphaFoldDB" id="B9TNC1"/>
<feature type="domain" description="GGDEF" evidence="1">
    <location>
        <begin position="1"/>
        <end position="119"/>
    </location>
</feature>